<keyword evidence="3" id="KW-0808">Transferase</keyword>
<evidence type="ECO:0000256" key="2">
    <source>
        <dbReference type="ARBA" id="ARBA00022676"/>
    </source>
</evidence>
<evidence type="ECO:0000313" key="9">
    <source>
        <dbReference type="EMBL" id="CAD8688818.1"/>
    </source>
</evidence>
<evidence type="ECO:0000256" key="6">
    <source>
        <dbReference type="ARBA" id="ARBA00023136"/>
    </source>
</evidence>
<dbReference type="PANTHER" id="PTHR31485">
    <property type="entry name" value="PEPTIDYL SERINE ALPHA-GALACTOSYLTRANSFERASE"/>
    <property type="match status" value="1"/>
</dbReference>
<reference evidence="9" key="1">
    <citation type="submission" date="2021-01" db="EMBL/GenBank/DDBJ databases">
        <authorList>
            <person name="Corre E."/>
            <person name="Pelletier E."/>
            <person name="Niang G."/>
            <person name="Scheremetjew M."/>
            <person name="Finn R."/>
            <person name="Kale V."/>
            <person name="Holt S."/>
            <person name="Cochrane G."/>
            <person name="Meng A."/>
            <person name="Brown T."/>
            <person name="Cohen L."/>
        </authorList>
    </citation>
    <scope>NUCLEOTIDE SEQUENCE</scope>
    <source>
        <strain evidence="9">SAG 11-49</strain>
    </source>
</reference>
<keyword evidence="4 7" id="KW-0812">Transmembrane</keyword>
<dbReference type="InterPro" id="IPR056508">
    <property type="entry name" value="HPAT-like"/>
</dbReference>
<protein>
    <recommendedName>
        <fullName evidence="8">Hydroxyproline O-arabinosyltransferase-like domain-containing protein</fullName>
    </recommendedName>
</protein>
<dbReference type="Pfam" id="PF23452">
    <property type="entry name" value="HPAT"/>
    <property type="match status" value="1"/>
</dbReference>
<dbReference type="GO" id="GO:0016757">
    <property type="term" value="F:glycosyltransferase activity"/>
    <property type="evidence" value="ECO:0007669"/>
    <property type="project" value="UniProtKB-KW"/>
</dbReference>
<feature type="domain" description="Hydroxyproline O-arabinosyltransferase-like" evidence="8">
    <location>
        <begin position="86"/>
        <end position="361"/>
    </location>
</feature>
<name>A0A7S0RVX1_9CHLO</name>
<evidence type="ECO:0000256" key="5">
    <source>
        <dbReference type="ARBA" id="ARBA00022989"/>
    </source>
</evidence>
<dbReference type="AlphaFoldDB" id="A0A7S0RVX1"/>
<dbReference type="GO" id="GO:0016020">
    <property type="term" value="C:membrane"/>
    <property type="evidence" value="ECO:0007669"/>
    <property type="project" value="UniProtKB-SubCell"/>
</dbReference>
<sequence>MRKPAPDRAPRAERESQWSTFATIFAVLYCAGYGLGYLTRDMIFTSSSYGADEPITTSVSRRELRLGTSIKKADPAKPKYAGDSIHTLLTSSGDHYQNYQTRIMYATYKLVQKDPGGERLTGFTRILHRTVPDLLMDEVPTFHAKPQKPQCDGWCDYPVANRPDAIKQWFDAAAANESMIQGAWIFMLECDYVWIKPMQPAGSAYDPSVPGIQFFYDYIIPTHPNAVPSMKKMYPGDPKDIPAAGPAPVLLRFKDWQVLVPEYVRLSAQMEADEEMKKALEWVREMYAWDAAVALHQDKIKILTEHPPNSSTIVQPPFDEGMGRGCLCHYTWGALYHEGLPSKGAKQVYRYEKRDYNDLKYVLKVPPIVMPPEYKDGWILEFDAPLNRKRHDLVVVMLTQMNRGIAILPDLTEHWKQFEPRLNEIVRKRDAGEPIDSYGKVFGTTINFEA</sequence>
<keyword evidence="6 7" id="KW-0472">Membrane</keyword>
<evidence type="ECO:0000256" key="7">
    <source>
        <dbReference type="SAM" id="Phobius"/>
    </source>
</evidence>
<dbReference type="PANTHER" id="PTHR31485:SF17">
    <property type="match status" value="1"/>
</dbReference>
<comment type="subcellular location">
    <subcellularLocation>
        <location evidence="1">Membrane</location>
        <topology evidence="1">Single-pass membrane protein</topology>
    </subcellularLocation>
</comment>
<evidence type="ECO:0000259" key="8">
    <source>
        <dbReference type="Pfam" id="PF23452"/>
    </source>
</evidence>
<proteinExistence type="predicted"/>
<keyword evidence="2" id="KW-0328">Glycosyltransferase</keyword>
<accession>A0A7S0RVX1</accession>
<evidence type="ECO:0000256" key="3">
    <source>
        <dbReference type="ARBA" id="ARBA00022679"/>
    </source>
</evidence>
<gene>
    <name evidence="9" type="ORF">CLEI1391_LOCUS14173</name>
</gene>
<evidence type="ECO:0000256" key="4">
    <source>
        <dbReference type="ARBA" id="ARBA00022692"/>
    </source>
</evidence>
<feature type="transmembrane region" description="Helical" evidence="7">
    <location>
        <begin position="21"/>
        <end position="38"/>
    </location>
</feature>
<dbReference type="InterPro" id="IPR044845">
    <property type="entry name" value="HPAT/SRGT1-like"/>
</dbReference>
<organism evidence="9">
    <name type="scientific">Chlamydomonas leiostraca</name>
    <dbReference type="NCBI Taxonomy" id="1034604"/>
    <lineage>
        <taxon>Eukaryota</taxon>
        <taxon>Viridiplantae</taxon>
        <taxon>Chlorophyta</taxon>
        <taxon>core chlorophytes</taxon>
        <taxon>Chlorophyceae</taxon>
        <taxon>CS clade</taxon>
        <taxon>Chlamydomonadales</taxon>
        <taxon>Chlamydomonadaceae</taxon>
        <taxon>Chlamydomonas</taxon>
    </lineage>
</organism>
<keyword evidence="5 7" id="KW-1133">Transmembrane helix</keyword>
<dbReference type="EMBL" id="HBFB01025274">
    <property type="protein sequence ID" value="CAD8688818.1"/>
    <property type="molecule type" value="Transcribed_RNA"/>
</dbReference>
<evidence type="ECO:0000256" key="1">
    <source>
        <dbReference type="ARBA" id="ARBA00004167"/>
    </source>
</evidence>